<dbReference type="InterPro" id="IPR009057">
    <property type="entry name" value="Homeodomain-like_sf"/>
</dbReference>
<feature type="compositionally biased region" description="Polar residues" evidence="1">
    <location>
        <begin position="44"/>
        <end position="55"/>
    </location>
</feature>
<dbReference type="RefSeq" id="XP_020123756.1">
    <property type="nucleotide sequence ID" value="XM_020260050.1"/>
</dbReference>
<dbReference type="AlphaFoldDB" id="A0A225B9K7"/>
<evidence type="ECO:0000259" key="2">
    <source>
        <dbReference type="PROSITE" id="PS50090"/>
    </source>
</evidence>
<organism evidence="3 4">
    <name type="scientific">Talaromyces atroroseus</name>
    <dbReference type="NCBI Taxonomy" id="1441469"/>
    <lineage>
        <taxon>Eukaryota</taxon>
        <taxon>Fungi</taxon>
        <taxon>Dikarya</taxon>
        <taxon>Ascomycota</taxon>
        <taxon>Pezizomycotina</taxon>
        <taxon>Eurotiomycetes</taxon>
        <taxon>Eurotiomycetidae</taxon>
        <taxon>Eurotiales</taxon>
        <taxon>Trichocomaceae</taxon>
        <taxon>Talaromyces</taxon>
        <taxon>Talaromyces sect. Trachyspermi</taxon>
    </lineage>
</organism>
<dbReference type="SMART" id="SM00717">
    <property type="entry name" value="SANT"/>
    <property type="match status" value="1"/>
</dbReference>
<feature type="domain" description="Myb-like" evidence="2">
    <location>
        <begin position="199"/>
        <end position="252"/>
    </location>
</feature>
<dbReference type="Proteomes" id="UP000214365">
    <property type="component" value="Unassembled WGS sequence"/>
</dbReference>
<protein>
    <recommendedName>
        <fullName evidence="2">Myb-like domain-containing protein</fullName>
    </recommendedName>
</protein>
<evidence type="ECO:0000256" key="1">
    <source>
        <dbReference type="SAM" id="MobiDB-lite"/>
    </source>
</evidence>
<dbReference type="CDD" id="cd00167">
    <property type="entry name" value="SANT"/>
    <property type="match status" value="1"/>
</dbReference>
<name>A0A225B9K7_TALAT</name>
<dbReference type="SUPFAM" id="SSF46689">
    <property type="entry name" value="Homeodomain-like"/>
    <property type="match status" value="1"/>
</dbReference>
<evidence type="ECO:0000313" key="3">
    <source>
        <dbReference type="EMBL" id="OKL63635.1"/>
    </source>
</evidence>
<feature type="compositionally biased region" description="Low complexity" evidence="1">
    <location>
        <begin position="88"/>
        <end position="101"/>
    </location>
</feature>
<proteinExistence type="predicted"/>
<reference evidence="3 4" key="1">
    <citation type="submission" date="2015-06" db="EMBL/GenBank/DDBJ databases">
        <title>Talaromyces atroroseus IBT 11181 draft genome.</title>
        <authorList>
            <person name="Rasmussen K.B."/>
            <person name="Rasmussen S."/>
            <person name="Petersen B."/>
            <person name="Sicheritz-Ponten T."/>
            <person name="Mortensen U.H."/>
            <person name="Thrane U."/>
        </authorList>
    </citation>
    <scope>NUCLEOTIDE SEQUENCE [LARGE SCALE GENOMIC DNA]</scope>
    <source>
        <strain evidence="3 4">IBT 11181</strain>
    </source>
</reference>
<feature type="region of interest" description="Disordered" evidence="1">
    <location>
        <begin position="19"/>
        <end position="136"/>
    </location>
</feature>
<feature type="compositionally biased region" description="Low complexity" evidence="1">
    <location>
        <begin position="31"/>
        <end position="42"/>
    </location>
</feature>
<dbReference type="EMBL" id="LFMY01000001">
    <property type="protein sequence ID" value="OKL63635.1"/>
    <property type="molecule type" value="Genomic_DNA"/>
</dbReference>
<sequence>MLMQSALSCDSRKFLAQPYYRGLSPTPPPSSDSLSGSLMGVSRKLQTLLNVSPGPSSTPLPPRSMRLASPFHLEINQPTKTNARSRKPASSSATPKPSIPKTRPRTPSTPPRTRSKRSRSVYENDQSEMRNGYATPKRRRRLPYHIPLGLGIADFEALDEYTCTSPMCIPQQQQQQQIHVDSDPQMEALRQIVLPSIEVEDTDKADWTAEEDEKLVDMVLEKFKLSKRDWEECARRIGKDNASVGRRWQALLGEGNIGLRRGSGPFIRGRLDGCFDEQP</sequence>
<keyword evidence="4" id="KW-1185">Reference proteome</keyword>
<comment type="caution">
    <text evidence="3">The sequence shown here is derived from an EMBL/GenBank/DDBJ whole genome shotgun (WGS) entry which is preliminary data.</text>
</comment>
<dbReference type="PROSITE" id="PS50090">
    <property type="entry name" value="MYB_LIKE"/>
    <property type="match status" value="1"/>
</dbReference>
<dbReference type="InterPro" id="IPR001005">
    <property type="entry name" value="SANT/Myb"/>
</dbReference>
<dbReference type="Gene3D" id="1.10.10.60">
    <property type="entry name" value="Homeodomain-like"/>
    <property type="match status" value="1"/>
</dbReference>
<evidence type="ECO:0000313" key="4">
    <source>
        <dbReference type="Proteomes" id="UP000214365"/>
    </source>
</evidence>
<dbReference type="OrthoDB" id="5334491at2759"/>
<dbReference type="GeneID" id="31000018"/>
<accession>A0A225B9K7</accession>
<gene>
    <name evidence="3" type="ORF">UA08_00263</name>
</gene>